<reference evidence="1" key="1">
    <citation type="submission" date="2020-08" db="EMBL/GenBank/DDBJ databases">
        <title>Multicomponent nature underlies the extraordinary mechanical properties of spider dragline silk.</title>
        <authorList>
            <person name="Kono N."/>
            <person name="Nakamura H."/>
            <person name="Mori M."/>
            <person name="Yoshida Y."/>
            <person name="Ohtoshi R."/>
            <person name="Malay A.D."/>
            <person name="Moran D.A.P."/>
            <person name="Tomita M."/>
            <person name="Numata K."/>
            <person name="Arakawa K."/>
        </authorList>
    </citation>
    <scope>NUCLEOTIDE SEQUENCE</scope>
</reference>
<accession>A0A8X6U6Y0</accession>
<organism evidence="1 2">
    <name type="scientific">Nephila pilipes</name>
    <name type="common">Giant wood spider</name>
    <name type="synonym">Nephila maculata</name>
    <dbReference type="NCBI Taxonomy" id="299642"/>
    <lineage>
        <taxon>Eukaryota</taxon>
        <taxon>Metazoa</taxon>
        <taxon>Ecdysozoa</taxon>
        <taxon>Arthropoda</taxon>
        <taxon>Chelicerata</taxon>
        <taxon>Arachnida</taxon>
        <taxon>Araneae</taxon>
        <taxon>Araneomorphae</taxon>
        <taxon>Entelegynae</taxon>
        <taxon>Araneoidea</taxon>
        <taxon>Nephilidae</taxon>
        <taxon>Nephila</taxon>
    </lineage>
</organism>
<proteinExistence type="predicted"/>
<evidence type="ECO:0000313" key="2">
    <source>
        <dbReference type="Proteomes" id="UP000887013"/>
    </source>
</evidence>
<protein>
    <submittedName>
        <fullName evidence="1">Uncharacterized protein</fullName>
    </submittedName>
</protein>
<dbReference type="EMBL" id="BMAW01120053">
    <property type="protein sequence ID" value="GFT87557.1"/>
    <property type="molecule type" value="Genomic_DNA"/>
</dbReference>
<name>A0A8X6U6Y0_NEPPI</name>
<keyword evidence="2" id="KW-1185">Reference proteome</keyword>
<dbReference type="AlphaFoldDB" id="A0A8X6U6Y0"/>
<comment type="caution">
    <text evidence="1">The sequence shown here is derived from an EMBL/GenBank/DDBJ whole genome shotgun (WGS) entry which is preliminary data.</text>
</comment>
<gene>
    <name evidence="1" type="ORF">NPIL_496461</name>
</gene>
<evidence type="ECO:0000313" key="1">
    <source>
        <dbReference type="EMBL" id="GFT87557.1"/>
    </source>
</evidence>
<sequence length="119" mass="13536">MPYGCLVADIQYPSFMNIYRETGIHREKEGGKTVSKPRDFDTALSKSKSLCLQPSHLNLRPKGGHLLRMVQMKGRVFEGEIGGLGRGRLRSTPQVWIVTPMKKRHTMEEGIIDRIPIEM</sequence>
<dbReference type="Proteomes" id="UP000887013">
    <property type="component" value="Unassembled WGS sequence"/>
</dbReference>